<accession>A0ABZ1RG21</accession>
<dbReference type="Gene3D" id="3.40.50.12780">
    <property type="entry name" value="N-terminal domain of ligase-like"/>
    <property type="match status" value="1"/>
</dbReference>
<feature type="domain" description="AMP-dependent synthetase/ligase" evidence="2">
    <location>
        <begin position="22"/>
        <end position="367"/>
    </location>
</feature>
<organism evidence="3 4">
    <name type="scientific">Streptomyces goshikiensis</name>
    <dbReference type="NCBI Taxonomy" id="1942"/>
    <lineage>
        <taxon>Bacteria</taxon>
        <taxon>Bacillati</taxon>
        <taxon>Actinomycetota</taxon>
        <taxon>Actinomycetes</taxon>
        <taxon>Kitasatosporales</taxon>
        <taxon>Streptomycetaceae</taxon>
        <taxon>Streptomyces</taxon>
    </lineage>
</organism>
<keyword evidence="1" id="KW-0812">Transmembrane</keyword>
<proteinExistence type="predicted"/>
<dbReference type="InterPro" id="IPR045851">
    <property type="entry name" value="AMP-bd_C_sf"/>
</dbReference>
<name>A0ABZ1RG21_9ACTN</name>
<feature type="transmembrane region" description="Helical" evidence="1">
    <location>
        <begin position="611"/>
        <end position="630"/>
    </location>
</feature>
<keyword evidence="1" id="KW-1133">Transmembrane helix</keyword>
<dbReference type="PANTHER" id="PTHR45527">
    <property type="entry name" value="NONRIBOSOMAL PEPTIDE SYNTHETASE"/>
    <property type="match status" value="1"/>
</dbReference>
<dbReference type="SUPFAM" id="SSF56801">
    <property type="entry name" value="Acetyl-CoA synthetase-like"/>
    <property type="match status" value="1"/>
</dbReference>
<evidence type="ECO:0000313" key="3">
    <source>
        <dbReference type="EMBL" id="WUO45125.1"/>
    </source>
</evidence>
<feature type="transmembrane region" description="Helical" evidence="1">
    <location>
        <begin position="541"/>
        <end position="561"/>
    </location>
</feature>
<dbReference type="Proteomes" id="UP001432075">
    <property type="component" value="Chromosome"/>
</dbReference>
<dbReference type="Pfam" id="PF00501">
    <property type="entry name" value="AMP-binding"/>
    <property type="match status" value="1"/>
</dbReference>
<feature type="transmembrane region" description="Helical" evidence="1">
    <location>
        <begin position="573"/>
        <end position="599"/>
    </location>
</feature>
<protein>
    <submittedName>
        <fullName evidence="3">AMP-binding protein</fullName>
    </submittedName>
</protein>
<evidence type="ECO:0000313" key="4">
    <source>
        <dbReference type="Proteomes" id="UP001432075"/>
    </source>
</evidence>
<evidence type="ECO:0000256" key="1">
    <source>
        <dbReference type="SAM" id="Phobius"/>
    </source>
</evidence>
<dbReference type="EMBL" id="CP108057">
    <property type="protein sequence ID" value="WUO45125.1"/>
    <property type="molecule type" value="Genomic_DNA"/>
</dbReference>
<gene>
    <name evidence="3" type="ORF">OHU17_04445</name>
</gene>
<dbReference type="InterPro" id="IPR042099">
    <property type="entry name" value="ANL_N_sf"/>
</dbReference>
<dbReference type="Gene3D" id="3.30.300.30">
    <property type="match status" value="1"/>
</dbReference>
<dbReference type="RefSeq" id="WP_328775280.1">
    <property type="nucleotide sequence ID" value="NZ_CP108057.1"/>
</dbReference>
<sequence>MTQGSESTRSGSRTTDSVLDRFERLARDTPEAHALIAGPDSLTYGRLDARANRLAHHLLAAGLPPGDLVALGAARHTELLVALLGILKAGGHCAVLDGASGAGRRQLVTLEPFAVLTDAAHHPRLDDGRGLRFLLLDAEAAAIAAHPADRPAREPGPLALRTLTGGPEPRPVTVTHDTLLAAYEGWAEVARLTPADRHLITAGPDTTALAAGWTRALCSGGALVLPERGPWTPDAIRHGVESERVTVVHTDPGAAARLLAPDAGAGTARELSGHDEALRHLRLVTVTGDRLFLDEQAALQARLRPGGRVLSVYGLAETAGAGTWFDLAQLPAPQDDPERSALIGTPFPGFRVDLPDGEIRLTPPGAESAIPTGDLGVLRPDGLLEFAGRRRDRLTLDTGESFDPHPVEAVIRTHRGIGGVILRTVRVPGAARTSRLIGYVTPPAGEPFREPAPHPAAPPAGIEALREDLGSSVPAQWFPRELIRMRTLPRNRAGQEDRDAVPLPPLLTPLPDAARGGAKSAGANPGPPPGPLLVAVTRAGCGAALTVVAGFLFLVLSKVFWPGATDLSTVPDPWASLFLVLYLCEGAAFAAGLAFLVWGRAPMLRRGRGRGITTAAHLAVVYLLVAWWPQDNLYRLADKRDWPVQAALVSAFNIPLMIAGLIVAHYLTRKPDSPFDSDD</sequence>
<keyword evidence="4" id="KW-1185">Reference proteome</keyword>
<feature type="transmembrane region" description="Helical" evidence="1">
    <location>
        <begin position="642"/>
        <end position="667"/>
    </location>
</feature>
<reference evidence="3" key="1">
    <citation type="submission" date="2022-10" db="EMBL/GenBank/DDBJ databases">
        <title>The complete genomes of actinobacterial strains from the NBC collection.</title>
        <authorList>
            <person name="Joergensen T.S."/>
            <person name="Alvarez Arevalo M."/>
            <person name="Sterndorff E.B."/>
            <person name="Faurdal D."/>
            <person name="Vuksanovic O."/>
            <person name="Mourched A.-S."/>
            <person name="Charusanti P."/>
            <person name="Shaw S."/>
            <person name="Blin K."/>
            <person name="Weber T."/>
        </authorList>
    </citation>
    <scope>NUCLEOTIDE SEQUENCE</scope>
    <source>
        <strain evidence="3">NBC_00283</strain>
    </source>
</reference>
<dbReference type="PANTHER" id="PTHR45527:SF1">
    <property type="entry name" value="FATTY ACID SYNTHASE"/>
    <property type="match status" value="1"/>
</dbReference>
<dbReference type="InterPro" id="IPR000873">
    <property type="entry name" value="AMP-dep_synth/lig_dom"/>
</dbReference>
<evidence type="ECO:0000259" key="2">
    <source>
        <dbReference type="Pfam" id="PF00501"/>
    </source>
</evidence>
<keyword evidence="1" id="KW-0472">Membrane</keyword>